<evidence type="ECO:0000313" key="1">
    <source>
        <dbReference type="EMBL" id="QGR03317.1"/>
    </source>
</evidence>
<dbReference type="RefSeq" id="WP_158406493.1">
    <property type="nucleotide sequence ID" value="NZ_CP033454.1"/>
</dbReference>
<gene>
    <name evidence="1" type="ORF">EDL80_01760</name>
</gene>
<proteinExistence type="predicted"/>
<accession>A0AAE6Q8U9</accession>
<keyword evidence="2" id="KW-1185">Reference proteome</keyword>
<sequence>MLGTSQKQDTSSDTLTDSQVHLTEAHLRTYIRNLIDTLYLYHLLDTGNAISLCVIGMLGLHSDFETFKREVEDTLAQYKKLACSFHKQCSILNRGTSLGQEKYSYALSPLFDKRTSDSMWLDIKELHTVYHKHIIKVSVNEQNNIISDIANAPNTKTCFVKISYTNPLRYHARYIILETLIQYHNTQHIPESTGSKFIDQQQQSALASLKNRAENKFHRSLKNKVFSSYAQYLKGLLAIITSDSIMYQPSAQYENTYIFSHTKVMVISKITYHMLPIVDIGAEIHIYCNIPEYATIFVETSNVTIYGEKIFGKIFSIYGTIKIENNGTQTIEEVRPRIHSLFGRVIMNDRVINQDRTVPSIFKINNHHIHSMVKYNATLTRVANIVMGCIRTEERTQIFEISRNSIFFSNNRHKNILDFKIELHNPDEELTTTIASIDLHTTPSTIVSEEYNDVIFDMLQLSITNETDLGSRLPIEFFLNGLSPKTAGIERKDNTLFIQMLNETTGLYVNVATQNGAMLSKYGITDIVIKNTINFVILILQDTNITVESSFCGIIFTNTGNITIAGPVTHNSKLISNFGSIYVGNISHKSNTLAIDNSHIASILGQVKVYGKVTKSNITTFTKSSMSIHDSISWCDKLIAGNTKTSLCRKT</sequence>
<dbReference type="EMBL" id="CP033455">
    <property type="protein sequence ID" value="QGR03317.1"/>
    <property type="molecule type" value="Genomic_DNA"/>
</dbReference>
<organism evidence="1 2">
    <name type="scientific">Ehrlichia ruminantium</name>
    <name type="common">heartwater rickettsia</name>
    <name type="synonym">Cowdria ruminantium</name>
    <dbReference type="NCBI Taxonomy" id="779"/>
    <lineage>
        <taxon>Bacteria</taxon>
        <taxon>Pseudomonadati</taxon>
        <taxon>Pseudomonadota</taxon>
        <taxon>Alphaproteobacteria</taxon>
        <taxon>Rickettsiales</taxon>
        <taxon>Anaplasmataceae</taxon>
        <taxon>Ehrlichia</taxon>
    </lineage>
</organism>
<reference evidence="1 2" key="1">
    <citation type="submission" date="2018-10" db="EMBL/GenBank/DDBJ databases">
        <title>Propagation and draft genome sequences of three atypical Erhlichia ruminantium isolates.</title>
        <authorList>
            <person name="Liebenberg J."/>
            <person name="Steyn H."/>
            <person name="Josemans A."/>
            <person name="Zweygarth E."/>
        </authorList>
    </citation>
    <scope>NUCLEOTIDE SEQUENCE [LARGE SCALE GENOMIC DNA]</scope>
    <source>
        <strain evidence="1 2">Omatjenne</strain>
    </source>
</reference>
<evidence type="ECO:0000313" key="2">
    <source>
        <dbReference type="Proteomes" id="UP000422822"/>
    </source>
</evidence>
<dbReference type="AlphaFoldDB" id="A0AAE6Q8U9"/>
<protein>
    <submittedName>
        <fullName evidence="1">Uncharacterized protein</fullName>
    </submittedName>
</protein>
<name>A0AAE6Q8U9_EHRRU</name>
<dbReference type="Proteomes" id="UP000422822">
    <property type="component" value="Chromosome"/>
</dbReference>